<organism evidence="1 2">
    <name type="scientific">Stakelama tenebrarum</name>
    <dbReference type="NCBI Taxonomy" id="2711215"/>
    <lineage>
        <taxon>Bacteria</taxon>
        <taxon>Pseudomonadati</taxon>
        <taxon>Pseudomonadota</taxon>
        <taxon>Alphaproteobacteria</taxon>
        <taxon>Sphingomonadales</taxon>
        <taxon>Sphingomonadaceae</taxon>
        <taxon>Stakelama</taxon>
    </lineage>
</organism>
<evidence type="ECO:0000313" key="1">
    <source>
        <dbReference type="EMBL" id="QIG81790.1"/>
    </source>
</evidence>
<dbReference type="AlphaFoldDB" id="A0A6G6YA59"/>
<dbReference type="EMBL" id="CP049109">
    <property type="protein sequence ID" value="QIG81790.1"/>
    <property type="molecule type" value="Genomic_DNA"/>
</dbReference>
<protein>
    <submittedName>
        <fullName evidence="1">Uncharacterized protein</fullName>
    </submittedName>
</protein>
<accession>A0A6G6YA59</accession>
<dbReference type="Proteomes" id="UP000501568">
    <property type="component" value="Chromosome"/>
</dbReference>
<sequence>MVLALAAGCSREGTIAQGGIHAVRSACPVVAIPAGTGDITLFDPADSRDASAIDVTATMTNVTSTCNETGEQIVTDVAFEVFARRRDAGAARSVTLPYFITVVRGGESVIAKRVGQVTLDFAAGADRASTSGTASTSVSRAAATLPEAVRDRLTERRRAGEEGAAIDPLSDPAIRQALLAATFEAMVGFQLTEDQLRYNATR</sequence>
<keyword evidence="2" id="KW-1185">Reference proteome</keyword>
<reference evidence="1 2" key="1">
    <citation type="submission" date="2020-02" db="EMBL/GenBank/DDBJ databases">
        <authorList>
            <person name="Zheng R.K."/>
            <person name="Sun C.M."/>
        </authorList>
    </citation>
    <scope>NUCLEOTIDE SEQUENCE [LARGE SCALE GENOMIC DNA]</scope>
    <source>
        <strain evidence="2">zrk23</strain>
    </source>
</reference>
<gene>
    <name evidence="1" type="ORF">G5C33_04700</name>
</gene>
<evidence type="ECO:0000313" key="2">
    <source>
        <dbReference type="Proteomes" id="UP000501568"/>
    </source>
</evidence>
<dbReference type="KEGG" id="spzr:G5C33_04700"/>
<name>A0A6G6YA59_9SPHN</name>
<proteinExistence type="predicted"/>